<organism evidence="6 7">
    <name type="scientific">Lacisediminihabitans changchengi</name>
    <dbReference type="NCBI Taxonomy" id="2787634"/>
    <lineage>
        <taxon>Bacteria</taxon>
        <taxon>Bacillati</taxon>
        <taxon>Actinomycetota</taxon>
        <taxon>Actinomycetes</taxon>
        <taxon>Micrococcales</taxon>
        <taxon>Microbacteriaceae</taxon>
        <taxon>Lacisediminihabitans</taxon>
    </lineage>
</organism>
<evidence type="ECO:0000256" key="2">
    <source>
        <dbReference type="ARBA" id="ARBA00023015"/>
    </source>
</evidence>
<dbReference type="InterPro" id="IPR011991">
    <property type="entry name" value="ArsR-like_HTH"/>
</dbReference>
<dbReference type="PANTHER" id="PTHR30346:SF29">
    <property type="entry name" value="LYSR SUBSTRATE-BINDING"/>
    <property type="match status" value="1"/>
</dbReference>
<evidence type="ECO:0000259" key="5">
    <source>
        <dbReference type="PROSITE" id="PS50931"/>
    </source>
</evidence>
<keyword evidence="3" id="KW-0238">DNA-binding</keyword>
<feature type="domain" description="HTH lysR-type" evidence="5">
    <location>
        <begin position="1"/>
        <end position="58"/>
    </location>
</feature>
<dbReference type="AlphaFoldDB" id="A0A934W2Y8"/>
<name>A0A934W2Y8_9MICO</name>
<dbReference type="SUPFAM" id="SSF46785">
    <property type="entry name" value="Winged helix' DNA-binding domain"/>
    <property type="match status" value="1"/>
</dbReference>
<comment type="caution">
    <text evidence="6">The sequence shown here is derived from an EMBL/GenBank/DDBJ whole genome shotgun (WGS) entry which is preliminary data.</text>
</comment>
<evidence type="ECO:0000256" key="4">
    <source>
        <dbReference type="ARBA" id="ARBA00023163"/>
    </source>
</evidence>
<dbReference type="InterPro" id="IPR000847">
    <property type="entry name" value="LysR_HTH_N"/>
</dbReference>
<dbReference type="InterPro" id="IPR005119">
    <property type="entry name" value="LysR_subst-bd"/>
</dbReference>
<sequence length="305" mass="33125">MDVRRLELLRELAERGSITAVARATNRTVSAVSQQLKVLQREAGVPLTERSGRGIQLTGAGRMLAQTATDVAIALERADALWEDFKQAPRGEVTLTTFPTGGQMLLPGLLDAVADLPGLTLIASDQDPVLPDFADLTPDFDIVLADSPGMQPIWRERGLAVVKLMEEPLDVALPEGHPLTAKTSLSAKDLIDETWIGVPRGFPFDRILRQLEAITGQQAKIGQRFVDNGITEVLVGSGHGLAILPRFTTRDHENGLTTRPLSGVRAVRQISALMRPDRAERPSVRLVVEALRAVAAQVVEEHRPS</sequence>
<gene>
    <name evidence="6" type="ORF">IV501_06815</name>
</gene>
<keyword evidence="4" id="KW-0804">Transcription</keyword>
<dbReference type="GO" id="GO:0003700">
    <property type="term" value="F:DNA-binding transcription factor activity"/>
    <property type="evidence" value="ECO:0007669"/>
    <property type="project" value="InterPro"/>
</dbReference>
<dbReference type="PROSITE" id="PS50931">
    <property type="entry name" value="HTH_LYSR"/>
    <property type="match status" value="1"/>
</dbReference>
<dbReference type="Pfam" id="PF00126">
    <property type="entry name" value="HTH_1"/>
    <property type="match status" value="1"/>
</dbReference>
<protein>
    <submittedName>
        <fullName evidence="6">LysR family transcriptional regulator</fullName>
    </submittedName>
</protein>
<evidence type="ECO:0000256" key="3">
    <source>
        <dbReference type="ARBA" id="ARBA00023125"/>
    </source>
</evidence>
<reference evidence="6" key="1">
    <citation type="submission" date="2021-01" db="EMBL/GenBank/DDBJ databases">
        <title>Lacisediminihabitans sp. nov. strain G11-30, isolated from Antarctic Soil.</title>
        <authorList>
            <person name="Li J."/>
        </authorList>
    </citation>
    <scope>NUCLEOTIDE SEQUENCE</scope>
    <source>
        <strain evidence="6">G11-30</strain>
    </source>
</reference>
<dbReference type="PANTHER" id="PTHR30346">
    <property type="entry name" value="TRANSCRIPTIONAL DUAL REGULATOR HCAR-RELATED"/>
    <property type="match status" value="1"/>
</dbReference>
<evidence type="ECO:0000256" key="1">
    <source>
        <dbReference type="ARBA" id="ARBA00009437"/>
    </source>
</evidence>
<dbReference type="CDD" id="cd00090">
    <property type="entry name" value="HTH_ARSR"/>
    <property type="match status" value="1"/>
</dbReference>
<keyword evidence="7" id="KW-1185">Reference proteome</keyword>
<dbReference type="GO" id="GO:0032993">
    <property type="term" value="C:protein-DNA complex"/>
    <property type="evidence" value="ECO:0007669"/>
    <property type="project" value="TreeGrafter"/>
</dbReference>
<keyword evidence="2" id="KW-0805">Transcription regulation</keyword>
<comment type="similarity">
    <text evidence="1">Belongs to the LysR transcriptional regulatory family.</text>
</comment>
<dbReference type="Proteomes" id="UP000636458">
    <property type="component" value="Unassembled WGS sequence"/>
</dbReference>
<dbReference type="EMBL" id="JAEPES010000002">
    <property type="protein sequence ID" value="MBK4347341.1"/>
    <property type="molecule type" value="Genomic_DNA"/>
</dbReference>
<dbReference type="Pfam" id="PF03466">
    <property type="entry name" value="LysR_substrate"/>
    <property type="match status" value="1"/>
</dbReference>
<dbReference type="Gene3D" id="1.10.10.10">
    <property type="entry name" value="Winged helix-like DNA-binding domain superfamily/Winged helix DNA-binding domain"/>
    <property type="match status" value="1"/>
</dbReference>
<accession>A0A934W2Y8</accession>
<dbReference type="GO" id="GO:0003677">
    <property type="term" value="F:DNA binding"/>
    <property type="evidence" value="ECO:0007669"/>
    <property type="project" value="UniProtKB-KW"/>
</dbReference>
<dbReference type="Gene3D" id="3.40.190.10">
    <property type="entry name" value="Periplasmic binding protein-like II"/>
    <property type="match status" value="2"/>
</dbReference>
<dbReference type="InterPro" id="IPR036390">
    <property type="entry name" value="WH_DNA-bd_sf"/>
</dbReference>
<dbReference type="RefSeq" id="WP_200555698.1">
    <property type="nucleotide sequence ID" value="NZ_JAEPES010000002.1"/>
</dbReference>
<proteinExistence type="inferred from homology"/>
<dbReference type="SUPFAM" id="SSF53850">
    <property type="entry name" value="Periplasmic binding protein-like II"/>
    <property type="match status" value="1"/>
</dbReference>
<evidence type="ECO:0000313" key="6">
    <source>
        <dbReference type="EMBL" id="MBK4347341.1"/>
    </source>
</evidence>
<dbReference type="InterPro" id="IPR036388">
    <property type="entry name" value="WH-like_DNA-bd_sf"/>
</dbReference>
<evidence type="ECO:0000313" key="7">
    <source>
        <dbReference type="Proteomes" id="UP000636458"/>
    </source>
</evidence>